<dbReference type="PANTHER" id="PTHR33112">
    <property type="entry name" value="DOMAIN PROTEIN, PUTATIVE-RELATED"/>
    <property type="match status" value="1"/>
</dbReference>
<gene>
    <name evidence="2" type="ORF">K458DRAFT_466049</name>
</gene>
<evidence type="ECO:0000313" key="3">
    <source>
        <dbReference type="Proteomes" id="UP000799291"/>
    </source>
</evidence>
<sequence length="250" mass="28125">LPQARSASDVPDNPTDRLKFCGRSVSSQVDFDLLNERLTMCITAHCQPADFHGEPGVNRGKELCCAESRSFIPQSRLIDTSKRCVVLANPEDNYAALSYVWGTTRRLLLLEHSLTWLSAPGALADGNDEVPNTFKDAFVTAQRLGFRYLWIDALCVLKDNQKQLLQHMNAMDSIYIATTLTIISDSRNVYTGVYGVSLARESAQATLQHGGRSHISSKQSFDSAMRKSYWQRRAWCLQEKVFSKKLLIFI</sequence>
<dbReference type="Proteomes" id="UP000799291">
    <property type="component" value="Unassembled WGS sequence"/>
</dbReference>
<accession>A0A6G1IH48</accession>
<dbReference type="PANTHER" id="PTHR33112:SF12">
    <property type="entry name" value="HETEROKARYON INCOMPATIBILITY DOMAIN-CONTAINING PROTEIN"/>
    <property type="match status" value="1"/>
</dbReference>
<evidence type="ECO:0000259" key="1">
    <source>
        <dbReference type="Pfam" id="PF06985"/>
    </source>
</evidence>
<feature type="non-terminal residue" evidence="2">
    <location>
        <position position="1"/>
    </location>
</feature>
<dbReference type="AlphaFoldDB" id="A0A6G1IH48"/>
<reference evidence="2" key="1">
    <citation type="journal article" date="2020" name="Stud. Mycol.">
        <title>101 Dothideomycetes genomes: a test case for predicting lifestyles and emergence of pathogens.</title>
        <authorList>
            <person name="Haridas S."/>
            <person name="Albert R."/>
            <person name="Binder M."/>
            <person name="Bloem J."/>
            <person name="Labutti K."/>
            <person name="Salamov A."/>
            <person name="Andreopoulos B."/>
            <person name="Baker S."/>
            <person name="Barry K."/>
            <person name="Bills G."/>
            <person name="Bluhm B."/>
            <person name="Cannon C."/>
            <person name="Castanera R."/>
            <person name="Culley D."/>
            <person name="Daum C."/>
            <person name="Ezra D."/>
            <person name="Gonzalez J."/>
            <person name="Henrissat B."/>
            <person name="Kuo A."/>
            <person name="Liang C."/>
            <person name="Lipzen A."/>
            <person name="Lutzoni F."/>
            <person name="Magnuson J."/>
            <person name="Mondo S."/>
            <person name="Nolan M."/>
            <person name="Ohm R."/>
            <person name="Pangilinan J."/>
            <person name="Park H.-J."/>
            <person name="Ramirez L."/>
            <person name="Alfaro M."/>
            <person name="Sun H."/>
            <person name="Tritt A."/>
            <person name="Yoshinaga Y."/>
            <person name="Zwiers L.-H."/>
            <person name="Turgeon B."/>
            <person name="Goodwin S."/>
            <person name="Spatafora J."/>
            <person name="Crous P."/>
            <person name="Grigoriev I."/>
        </authorList>
    </citation>
    <scope>NUCLEOTIDE SEQUENCE</scope>
    <source>
        <strain evidence="2">CBS 122367</strain>
    </source>
</reference>
<dbReference type="EMBL" id="MU005621">
    <property type="protein sequence ID" value="KAF2677557.1"/>
    <property type="molecule type" value="Genomic_DNA"/>
</dbReference>
<feature type="domain" description="Heterokaryon incompatibility" evidence="1">
    <location>
        <begin position="94"/>
        <end position="239"/>
    </location>
</feature>
<name>A0A6G1IH48_9PLEO</name>
<dbReference type="OrthoDB" id="5135333at2759"/>
<proteinExistence type="predicted"/>
<evidence type="ECO:0000313" key="2">
    <source>
        <dbReference type="EMBL" id="KAF2677557.1"/>
    </source>
</evidence>
<keyword evidence="3" id="KW-1185">Reference proteome</keyword>
<dbReference type="InterPro" id="IPR010730">
    <property type="entry name" value="HET"/>
</dbReference>
<protein>
    <submittedName>
        <fullName evidence="2">HET-domain-containing protein</fullName>
    </submittedName>
</protein>
<dbReference type="Pfam" id="PF06985">
    <property type="entry name" value="HET"/>
    <property type="match status" value="1"/>
</dbReference>
<organism evidence="2 3">
    <name type="scientific">Lentithecium fluviatile CBS 122367</name>
    <dbReference type="NCBI Taxonomy" id="1168545"/>
    <lineage>
        <taxon>Eukaryota</taxon>
        <taxon>Fungi</taxon>
        <taxon>Dikarya</taxon>
        <taxon>Ascomycota</taxon>
        <taxon>Pezizomycotina</taxon>
        <taxon>Dothideomycetes</taxon>
        <taxon>Pleosporomycetidae</taxon>
        <taxon>Pleosporales</taxon>
        <taxon>Massarineae</taxon>
        <taxon>Lentitheciaceae</taxon>
        <taxon>Lentithecium</taxon>
    </lineage>
</organism>